<protein>
    <recommendedName>
        <fullName evidence="5">Extracellular membrane protein CFEM domain-containing protein</fullName>
    </recommendedName>
</protein>
<feature type="signal peptide" evidence="2">
    <location>
        <begin position="1"/>
        <end position="18"/>
    </location>
</feature>
<sequence length="287" mass="31241">MLFVQLTLFLLLLTAIAATPVDDAALSLITPAPLLKPRQPSGTQTCGYTDGDYSAYNTIPVIILLIASRIPLVCASGYSCSSSFQAWASDFACCNDQSCVSDYHTCYAATETSSCSWASSKCLRWYDFVTASILTCPLTAVNSTGSQSQCAVYMLQTTEYAYYATYSYSCTDQSTSVSILETATNSPRPTVTCIPNGFSAPISSTTCASPAVLLIPFIISNIISFALNILSSRLSVQTRLKFRQDPKHPNAPGVPSADSAQPFYISYKMWQPRLLYVLVDIRPIERM</sequence>
<feature type="chain" id="PRO_5012114841" description="Extracellular membrane protein CFEM domain-containing protein" evidence="2">
    <location>
        <begin position="19"/>
        <end position="287"/>
    </location>
</feature>
<reference evidence="3 4" key="1">
    <citation type="submission" date="2016-03" db="EMBL/GenBank/DDBJ databases">
        <authorList>
            <person name="Ploux O."/>
        </authorList>
    </citation>
    <scope>NUCLEOTIDE SEQUENCE [LARGE SCALE GENOMIC DNA]</scope>
    <source>
        <strain evidence="3 4">UAMH 11012</strain>
    </source>
</reference>
<evidence type="ECO:0008006" key="5">
    <source>
        <dbReference type="Google" id="ProtNLM"/>
    </source>
</evidence>
<accession>A0A1L7XIG6</accession>
<dbReference type="EMBL" id="FJOG01000028">
    <property type="protein sequence ID" value="CZR64747.1"/>
    <property type="molecule type" value="Genomic_DNA"/>
</dbReference>
<keyword evidence="1" id="KW-0812">Transmembrane</keyword>
<evidence type="ECO:0000256" key="2">
    <source>
        <dbReference type="SAM" id="SignalP"/>
    </source>
</evidence>
<organism evidence="3 4">
    <name type="scientific">Phialocephala subalpina</name>
    <dbReference type="NCBI Taxonomy" id="576137"/>
    <lineage>
        <taxon>Eukaryota</taxon>
        <taxon>Fungi</taxon>
        <taxon>Dikarya</taxon>
        <taxon>Ascomycota</taxon>
        <taxon>Pezizomycotina</taxon>
        <taxon>Leotiomycetes</taxon>
        <taxon>Helotiales</taxon>
        <taxon>Mollisiaceae</taxon>
        <taxon>Phialocephala</taxon>
        <taxon>Phialocephala fortinii species complex</taxon>
    </lineage>
</organism>
<dbReference type="AlphaFoldDB" id="A0A1L7XIG6"/>
<gene>
    <name evidence="3" type="ORF">PAC_14646</name>
</gene>
<keyword evidence="2" id="KW-0732">Signal</keyword>
<evidence type="ECO:0000313" key="3">
    <source>
        <dbReference type="EMBL" id="CZR64747.1"/>
    </source>
</evidence>
<dbReference type="Proteomes" id="UP000184330">
    <property type="component" value="Unassembled WGS sequence"/>
</dbReference>
<evidence type="ECO:0000256" key="1">
    <source>
        <dbReference type="SAM" id="Phobius"/>
    </source>
</evidence>
<name>A0A1L7XIG6_9HELO</name>
<proteinExistence type="predicted"/>
<feature type="transmembrane region" description="Helical" evidence="1">
    <location>
        <begin position="211"/>
        <end position="231"/>
    </location>
</feature>
<keyword evidence="1" id="KW-1133">Transmembrane helix</keyword>
<evidence type="ECO:0000313" key="4">
    <source>
        <dbReference type="Proteomes" id="UP000184330"/>
    </source>
</evidence>
<keyword evidence="4" id="KW-1185">Reference proteome</keyword>
<dbReference type="OrthoDB" id="10540140at2759"/>
<keyword evidence="1" id="KW-0472">Membrane</keyword>